<accession>A0A430AHB5</accession>
<reference evidence="1 2" key="1">
    <citation type="submission" date="2017-05" db="EMBL/GenBank/DDBJ databases">
        <title>Vagococcus spp. assemblies.</title>
        <authorList>
            <person name="Gulvik C.A."/>
        </authorList>
    </citation>
    <scope>NUCLEOTIDE SEQUENCE [LARGE SCALE GENOMIC DNA]</scope>
    <source>
        <strain evidence="1 2">DSM 24756</strain>
    </source>
</reference>
<dbReference type="AlphaFoldDB" id="A0A430AHB5"/>
<dbReference type="InterPro" id="IPR041881">
    <property type="entry name" value="PqqD_sf"/>
</dbReference>
<dbReference type="Pfam" id="PF05402">
    <property type="entry name" value="PqqD"/>
    <property type="match status" value="1"/>
</dbReference>
<proteinExistence type="predicted"/>
<name>A0A430AHB5_9ENTE</name>
<dbReference type="Proteomes" id="UP000288669">
    <property type="component" value="Unassembled WGS sequence"/>
</dbReference>
<dbReference type="Gene3D" id="1.10.10.1150">
    <property type="entry name" value="Coenzyme PQQ synthesis protein D (PqqD)"/>
    <property type="match status" value="1"/>
</dbReference>
<comment type="caution">
    <text evidence="1">The sequence shown here is derived from an EMBL/GenBank/DDBJ whole genome shotgun (WGS) entry which is preliminary data.</text>
</comment>
<evidence type="ECO:0000313" key="2">
    <source>
        <dbReference type="Proteomes" id="UP000288669"/>
    </source>
</evidence>
<sequence>MRKVKRELKIISQDDGAIVLDKSRGIYFQVNASGVSMLEGLSKGLTVDELALQLKTSFSLDKAQAETDVAEFMALLKEMKLA</sequence>
<organism evidence="1 2">
    <name type="scientific">Vagococcus entomophilus</name>
    <dbReference type="NCBI Taxonomy" id="1160095"/>
    <lineage>
        <taxon>Bacteria</taxon>
        <taxon>Bacillati</taxon>
        <taxon>Bacillota</taxon>
        <taxon>Bacilli</taxon>
        <taxon>Lactobacillales</taxon>
        <taxon>Enterococcaceae</taxon>
        <taxon>Vagococcus</taxon>
    </lineage>
</organism>
<dbReference type="OrthoDB" id="2236584at2"/>
<dbReference type="EMBL" id="NGJZ01000002">
    <property type="protein sequence ID" value="RSU07301.1"/>
    <property type="molecule type" value="Genomic_DNA"/>
</dbReference>
<dbReference type="InterPro" id="IPR008792">
    <property type="entry name" value="PQQD"/>
</dbReference>
<gene>
    <name evidence="1" type="ORF">CBF30_08600</name>
</gene>
<keyword evidence="2" id="KW-1185">Reference proteome</keyword>
<evidence type="ECO:0000313" key="1">
    <source>
        <dbReference type="EMBL" id="RSU07301.1"/>
    </source>
</evidence>
<protein>
    <submittedName>
        <fullName evidence="1">PqqD family protein</fullName>
    </submittedName>
</protein>
<dbReference type="RefSeq" id="WP_126825218.1">
    <property type="nucleotide sequence ID" value="NZ_JBHLWU010000002.1"/>
</dbReference>